<reference evidence="1 2" key="1">
    <citation type="submission" date="2023-01" db="EMBL/GenBank/DDBJ databases">
        <title>Analysis of 21 Apiospora genomes using comparative genomics revels a genus with tremendous synthesis potential of carbohydrate active enzymes and secondary metabolites.</title>
        <authorList>
            <person name="Sorensen T."/>
        </authorList>
    </citation>
    <scope>NUCLEOTIDE SEQUENCE [LARGE SCALE GENOMIC DNA]</scope>
    <source>
        <strain evidence="1 2">CBS 114990</strain>
    </source>
</reference>
<dbReference type="InterPro" id="IPR036770">
    <property type="entry name" value="Ankyrin_rpt-contain_sf"/>
</dbReference>
<dbReference type="EMBL" id="JAQQWN010000005">
    <property type="protein sequence ID" value="KAK8085451.1"/>
    <property type="molecule type" value="Genomic_DNA"/>
</dbReference>
<sequence>MLFLDPRTGPTLHVFDFFRAVINTWNKSSDKSESESESEADDTTPLKSRRRRRWSDVFDLVLYAGSEYESFSYGSTRVLAQQLPGGNETRGEWANELLCESARCGCLPMMRRLFEAAASNAAMRSGLLVDDRRDYEYKDTEYHWQIHQSVGEAVLGGRAEAVRYLLDQPGIGPHFRHRNSRNYTVFHMVTRLCDPEILALLLSRLSSLSSGDDGGSKDAAAIRLLNQINSVDETAMSHIICLPRGTPGRLRCVELLLASGADPNLPRTGSGPAGP</sequence>
<evidence type="ECO:0008006" key="3">
    <source>
        <dbReference type="Google" id="ProtNLM"/>
    </source>
</evidence>
<name>A0ABR1WPJ5_9PEZI</name>
<keyword evidence="2" id="KW-1185">Reference proteome</keyword>
<accession>A0ABR1WPJ5</accession>
<dbReference type="Gene3D" id="1.25.40.20">
    <property type="entry name" value="Ankyrin repeat-containing domain"/>
    <property type="match status" value="1"/>
</dbReference>
<dbReference type="RefSeq" id="XP_066669960.1">
    <property type="nucleotide sequence ID" value="XM_066811037.1"/>
</dbReference>
<organism evidence="1 2">
    <name type="scientific">Apiospora hydei</name>
    <dbReference type="NCBI Taxonomy" id="1337664"/>
    <lineage>
        <taxon>Eukaryota</taxon>
        <taxon>Fungi</taxon>
        <taxon>Dikarya</taxon>
        <taxon>Ascomycota</taxon>
        <taxon>Pezizomycotina</taxon>
        <taxon>Sordariomycetes</taxon>
        <taxon>Xylariomycetidae</taxon>
        <taxon>Amphisphaeriales</taxon>
        <taxon>Apiosporaceae</taxon>
        <taxon>Apiospora</taxon>
    </lineage>
</organism>
<dbReference type="GeneID" id="92044097"/>
<dbReference type="SUPFAM" id="SSF48403">
    <property type="entry name" value="Ankyrin repeat"/>
    <property type="match status" value="1"/>
</dbReference>
<proteinExistence type="predicted"/>
<comment type="caution">
    <text evidence="1">The sequence shown here is derived from an EMBL/GenBank/DDBJ whole genome shotgun (WGS) entry which is preliminary data.</text>
</comment>
<gene>
    <name evidence="1" type="ORF">PG997_006722</name>
</gene>
<protein>
    <recommendedName>
        <fullName evidence="3">Ankyrin repeat protein</fullName>
    </recommendedName>
</protein>
<dbReference type="Proteomes" id="UP001433268">
    <property type="component" value="Unassembled WGS sequence"/>
</dbReference>
<evidence type="ECO:0000313" key="1">
    <source>
        <dbReference type="EMBL" id="KAK8085451.1"/>
    </source>
</evidence>
<evidence type="ECO:0000313" key="2">
    <source>
        <dbReference type="Proteomes" id="UP001433268"/>
    </source>
</evidence>